<evidence type="ECO:0000256" key="3">
    <source>
        <dbReference type="ARBA" id="ARBA00023163"/>
    </source>
</evidence>
<dbReference type="SUPFAM" id="SSF46785">
    <property type="entry name" value="Winged helix' DNA-binding domain"/>
    <property type="match status" value="1"/>
</dbReference>
<keyword evidence="3" id="KW-0804">Transcription</keyword>
<dbReference type="Gene3D" id="1.10.10.10">
    <property type="entry name" value="Winged helix-like DNA-binding domain superfamily/Winged helix DNA-binding domain"/>
    <property type="match status" value="1"/>
</dbReference>
<dbReference type="GO" id="GO:0003700">
    <property type="term" value="F:DNA-binding transcription factor activity"/>
    <property type="evidence" value="ECO:0007669"/>
    <property type="project" value="InterPro"/>
</dbReference>
<dbReference type="InterPro" id="IPR036388">
    <property type="entry name" value="WH-like_DNA-bd_sf"/>
</dbReference>
<evidence type="ECO:0000256" key="2">
    <source>
        <dbReference type="ARBA" id="ARBA00023125"/>
    </source>
</evidence>
<protein>
    <submittedName>
        <fullName evidence="6">Winged helix-turn-helix transcriptional regulator</fullName>
    </submittedName>
</protein>
<dbReference type="KEGG" id="nhy:JQS43_09935"/>
<accession>A0A895YM48</accession>
<sequence>MHAFDVLGDPVRRRILELLADGELSSGAVCAVIQEEFGISQPAVSQHLRVLRESGFATVRPAGTRRLYAVEPDGLRDIDEWLERFRRFWTPPLTALATELARGQRERRRASDDNPDSKPNPASNDNHEENP</sequence>
<reference evidence="6" key="1">
    <citation type="submission" date="2021-02" db="EMBL/GenBank/DDBJ databases">
        <title>Natrosporangium hydrolyticum gen. nov., sp. nov, a haloalkaliphilic actinobacterium from a soda solonchak soil.</title>
        <authorList>
            <person name="Sorokin D.Y."/>
            <person name="Khijniak T.V."/>
            <person name="Zakharycheva A.P."/>
            <person name="Boueva O.V."/>
            <person name="Ariskina E.V."/>
            <person name="Hahnke R.L."/>
            <person name="Bunk B."/>
            <person name="Sproer C."/>
            <person name="Schumann P."/>
            <person name="Evtushenko L.I."/>
            <person name="Kublanov I.V."/>
        </authorList>
    </citation>
    <scope>NUCLEOTIDE SEQUENCE</scope>
    <source>
        <strain evidence="6">DSM 106523</strain>
    </source>
</reference>
<keyword evidence="1" id="KW-0805">Transcription regulation</keyword>
<evidence type="ECO:0000313" key="6">
    <source>
        <dbReference type="EMBL" id="QSB16559.1"/>
    </source>
</evidence>
<dbReference type="NCBIfam" id="NF033788">
    <property type="entry name" value="HTH_metalloreg"/>
    <property type="match status" value="1"/>
</dbReference>
<evidence type="ECO:0000256" key="1">
    <source>
        <dbReference type="ARBA" id="ARBA00023015"/>
    </source>
</evidence>
<dbReference type="PANTHER" id="PTHR33154">
    <property type="entry name" value="TRANSCRIPTIONAL REGULATOR, ARSR FAMILY"/>
    <property type="match status" value="1"/>
</dbReference>
<dbReference type="InterPro" id="IPR051081">
    <property type="entry name" value="HTH_MetalResp_TranReg"/>
</dbReference>
<name>A0A895YM48_9ACTN</name>
<evidence type="ECO:0000256" key="4">
    <source>
        <dbReference type="SAM" id="MobiDB-lite"/>
    </source>
</evidence>
<gene>
    <name evidence="6" type="ORF">JQS43_09935</name>
</gene>
<feature type="region of interest" description="Disordered" evidence="4">
    <location>
        <begin position="99"/>
        <end position="131"/>
    </location>
</feature>
<keyword evidence="2" id="KW-0238">DNA-binding</keyword>
<dbReference type="PANTHER" id="PTHR33154:SF33">
    <property type="entry name" value="TRANSCRIPTIONAL REPRESSOR SDPR"/>
    <property type="match status" value="1"/>
</dbReference>
<proteinExistence type="predicted"/>
<dbReference type="PROSITE" id="PS50987">
    <property type="entry name" value="HTH_ARSR_2"/>
    <property type="match status" value="1"/>
</dbReference>
<dbReference type="RefSeq" id="WP_239678783.1">
    <property type="nucleotide sequence ID" value="NZ_CP070499.1"/>
</dbReference>
<dbReference type="CDD" id="cd00090">
    <property type="entry name" value="HTH_ARSR"/>
    <property type="match status" value="1"/>
</dbReference>
<dbReference type="AlphaFoldDB" id="A0A895YM48"/>
<dbReference type="EMBL" id="CP070499">
    <property type="protein sequence ID" value="QSB16559.1"/>
    <property type="molecule type" value="Genomic_DNA"/>
</dbReference>
<dbReference type="SMART" id="SM00418">
    <property type="entry name" value="HTH_ARSR"/>
    <property type="match status" value="1"/>
</dbReference>
<dbReference type="PRINTS" id="PR00778">
    <property type="entry name" value="HTHARSR"/>
</dbReference>
<dbReference type="InterPro" id="IPR011991">
    <property type="entry name" value="ArsR-like_HTH"/>
</dbReference>
<dbReference type="InterPro" id="IPR036390">
    <property type="entry name" value="WH_DNA-bd_sf"/>
</dbReference>
<dbReference type="InterPro" id="IPR001845">
    <property type="entry name" value="HTH_ArsR_DNA-bd_dom"/>
</dbReference>
<evidence type="ECO:0000259" key="5">
    <source>
        <dbReference type="PROSITE" id="PS50987"/>
    </source>
</evidence>
<feature type="domain" description="HTH arsR-type" evidence="5">
    <location>
        <begin position="1"/>
        <end position="90"/>
    </location>
</feature>
<evidence type="ECO:0000313" key="7">
    <source>
        <dbReference type="Proteomes" id="UP000662857"/>
    </source>
</evidence>
<dbReference type="GO" id="GO:0003677">
    <property type="term" value="F:DNA binding"/>
    <property type="evidence" value="ECO:0007669"/>
    <property type="project" value="UniProtKB-KW"/>
</dbReference>
<dbReference type="Pfam" id="PF12840">
    <property type="entry name" value="HTH_20"/>
    <property type="match status" value="1"/>
</dbReference>
<keyword evidence="7" id="KW-1185">Reference proteome</keyword>
<dbReference type="Proteomes" id="UP000662857">
    <property type="component" value="Chromosome"/>
</dbReference>
<organism evidence="6 7">
    <name type="scientific">Natronosporangium hydrolyticum</name>
    <dbReference type="NCBI Taxonomy" id="2811111"/>
    <lineage>
        <taxon>Bacteria</taxon>
        <taxon>Bacillati</taxon>
        <taxon>Actinomycetota</taxon>
        <taxon>Actinomycetes</taxon>
        <taxon>Micromonosporales</taxon>
        <taxon>Micromonosporaceae</taxon>
        <taxon>Natronosporangium</taxon>
    </lineage>
</organism>